<evidence type="ECO:0000313" key="2">
    <source>
        <dbReference type="EMBL" id="AOZ88116.1"/>
    </source>
</evidence>
<accession>A0AAC9NA98</accession>
<dbReference type="RefSeq" id="WP_071167977.1">
    <property type="nucleotide sequence ID" value="NZ_CP017786.1"/>
</dbReference>
<proteinExistence type="predicted"/>
<dbReference type="InterPro" id="IPR041657">
    <property type="entry name" value="HTH_17"/>
</dbReference>
<gene>
    <name evidence="2" type="ORF">BK049_04990</name>
</gene>
<dbReference type="Proteomes" id="UP000177709">
    <property type="component" value="Chromosome"/>
</dbReference>
<dbReference type="AlphaFoldDB" id="A0AAC9NA98"/>
<dbReference type="GO" id="GO:0003677">
    <property type="term" value="F:DNA binding"/>
    <property type="evidence" value="ECO:0007669"/>
    <property type="project" value="UniProtKB-KW"/>
</dbReference>
<dbReference type="EMBL" id="CP017786">
    <property type="protein sequence ID" value="AOZ88116.1"/>
    <property type="molecule type" value="Genomic_DNA"/>
</dbReference>
<feature type="domain" description="Helix-turn-helix" evidence="1">
    <location>
        <begin position="19"/>
        <end position="66"/>
    </location>
</feature>
<reference evidence="2 3" key="1">
    <citation type="submission" date="2016-10" db="EMBL/GenBank/DDBJ databases">
        <title>Whole genome sequence of hyper active fibrinolysis bacterium Bacillus pumilus strain VV3 isolated from fermented rice.</title>
        <authorList>
            <person name="Mariadas V.A."/>
            <person name="Vijayaraghavan P."/>
            <person name="Dhandapani V."/>
        </authorList>
    </citation>
    <scope>NUCLEOTIDE SEQUENCE [LARGE SCALE GENOMIC DNA]</scope>
    <source>
        <strain evidence="2 3">VV3</strain>
    </source>
</reference>
<keyword evidence="2" id="KW-0238">DNA-binding</keyword>
<dbReference type="KEGG" id="bxi:BK049_04990"/>
<protein>
    <submittedName>
        <fullName evidence="2">DNA-binding protein</fullName>
    </submittedName>
</protein>
<evidence type="ECO:0000259" key="1">
    <source>
        <dbReference type="Pfam" id="PF12728"/>
    </source>
</evidence>
<dbReference type="Pfam" id="PF12728">
    <property type="entry name" value="HTH_17"/>
    <property type="match status" value="1"/>
</dbReference>
<sequence>MEYHLKNRQQVEDFMKNEVLTSAEAQEILNVNKQRMSKLHTDGRVSPIKKVGKTVLFLKSDVEQLKKDLEEGRKKYRPYDGKTSG</sequence>
<evidence type="ECO:0000313" key="3">
    <source>
        <dbReference type="Proteomes" id="UP000177709"/>
    </source>
</evidence>
<organism evidence="2 3">
    <name type="scientific">Bacillus xiamenensis</name>
    <dbReference type="NCBI Taxonomy" id="1178537"/>
    <lineage>
        <taxon>Bacteria</taxon>
        <taxon>Bacillati</taxon>
        <taxon>Bacillota</taxon>
        <taxon>Bacilli</taxon>
        <taxon>Bacillales</taxon>
        <taxon>Bacillaceae</taxon>
        <taxon>Bacillus</taxon>
    </lineage>
</organism>
<name>A0AAC9NA98_9BACI</name>